<proteinExistence type="predicted"/>
<reference evidence="2 5" key="2">
    <citation type="submission" date="2020-11" db="EMBL/GenBank/DDBJ databases">
        <title>Enhanced detection system for hospital associated transmission using whole genome sequencing surveillance.</title>
        <authorList>
            <person name="Harrison L.H."/>
            <person name="Van Tyne D."/>
            <person name="Marsh J.W."/>
            <person name="Griffith M.P."/>
            <person name="Snyder D.J."/>
            <person name="Cooper V.S."/>
            <person name="Mustapha M."/>
        </authorList>
    </citation>
    <scope>NUCLEOTIDE SEQUENCE [LARGE SCALE GENOMIC DNA]</scope>
    <source>
        <strain evidence="2 5">PSA00705</strain>
    </source>
</reference>
<protein>
    <submittedName>
        <fullName evidence="3">Flp family type IVb pilin</fullName>
    </submittedName>
</protein>
<dbReference type="RefSeq" id="WP_024764096.1">
    <property type="nucleotide sequence ID" value="NZ_CP049140.1"/>
</dbReference>
<dbReference type="AlphaFoldDB" id="A0A6G6ISF0"/>
<dbReference type="Proteomes" id="UP000608450">
    <property type="component" value="Unassembled WGS sequence"/>
</dbReference>
<evidence type="ECO:0000313" key="3">
    <source>
        <dbReference type="EMBL" id="QIE85897.1"/>
    </source>
</evidence>
<dbReference type="InterPro" id="IPR007047">
    <property type="entry name" value="Flp_Fap"/>
</dbReference>
<keyword evidence="1" id="KW-0812">Transmembrane</keyword>
<keyword evidence="5" id="KW-1185">Reference proteome</keyword>
<dbReference type="KEGG" id="pnt:G5B91_06290"/>
<organism evidence="3 4">
    <name type="scientific">Pseudomonas nitroreducens</name>
    <dbReference type="NCBI Taxonomy" id="46680"/>
    <lineage>
        <taxon>Bacteria</taxon>
        <taxon>Pseudomonadati</taxon>
        <taxon>Pseudomonadota</taxon>
        <taxon>Gammaproteobacteria</taxon>
        <taxon>Pseudomonadales</taxon>
        <taxon>Pseudomonadaceae</taxon>
        <taxon>Pseudomonas</taxon>
    </lineage>
</organism>
<dbReference type="EMBL" id="CP049140">
    <property type="protein sequence ID" value="QIE85897.1"/>
    <property type="molecule type" value="Genomic_DNA"/>
</dbReference>
<reference evidence="3 4" key="1">
    <citation type="submission" date="2020-02" db="EMBL/GenBank/DDBJ databases">
        <title>Integrative conjugative elements (ICEs) and plasmids drive adaptation of Pseudomonas nitroreducens strain HBP1 to wastewater environment.</title>
        <authorList>
            <person name="Sentchilo V."/>
            <person name="Carraro N."/>
            <person name="Bertelli C."/>
            <person name="van der Meer J.R."/>
        </authorList>
    </citation>
    <scope>NUCLEOTIDE SEQUENCE [LARGE SCALE GENOMIC DNA]</scope>
    <source>
        <strain evidence="3 4">HBP1</strain>
    </source>
</reference>
<dbReference type="EMBL" id="JADTFC010000014">
    <property type="protein sequence ID" value="MBG6287385.1"/>
    <property type="molecule type" value="Genomic_DNA"/>
</dbReference>
<feature type="transmembrane region" description="Helical" evidence="1">
    <location>
        <begin position="34"/>
        <end position="54"/>
    </location>
</feature>
<evidence type="ECO:0000313" key="2">
    <source>
        <dbReference type="EMBL" id="MBG6287385.1"/>
    </source>
</evidence>
<dbReference type="Proteomes" id="UP000501063">
    <property type="component" value="Chromosome"/>
</dbReference>
<name>A0A6G6ISF0_PSENT</name>
<keyword evidence="1" id="KW-0472">Membrane</keyword>
<accession>A0A6G6ISF0</accession>
<sequence>MESRDLDIPSLIRRLYRRARTFALDREGATAIEYAVIAGLISIAVILAATPIGTRVGALMDIIRNAIGAT</sequence>
<dbReference type="Pfam" id="PF04964">
    <property type="entry name" value="Flp_Fap"/>
    <property type="match status" value="1"/>
</dbReference>
<evidence type="ECO:0000256" key="1">
    <source>
        <dbReference type="SAM" id="Phobius"/>
    </source>
</evidence>
<evidence type="ECO:0000313" key="4">
    <source>
        <dbReference type="Proteomes" id="UP000501063"/>
    </source>
</evidence>
<evidence type="ECO:0000313" key="5">
    <source>
        <dbReference type="Proteomes" id="UP000608450"/>
    </source>
</evidence>
<keyword evidence="1" id="KW-1133">Transmembrane helix</keyword>
<gene>
    <name evidence="3" type="ORF">G5B91_06290</name>
    <name evidence="2" type="ORF">I5I61_07995</name>
</gene>